<sequence length="469" mass="52686">MKLRLCLLSENQDIPCPNPDWHACCSQRGYHPSRHESRKRDDRRKEGQTHCDSGEARQVNTTQENAMFMTSFKGSPIFMSPELVTSDQRVQYDERVDVWSLGVTLFQMVYGGFPWRSTNKYQLHGEMMAAFQLKMGHMIVSQELLSIFSWCMQKKNKQFSFTAQLLSYHKINEFTHTMVNKYVSKDDRATEHANLPPPDPTLTLRPPPGYSNTKTSVEWEKNPGLTCTSNKTHKNKLPNLDKALNHSHLTQVNVLLLLLLPTILSPLLLRIILPLPTLSLWKGDRVNWQRHILLHQALPRADFHFNNTRRRFHPLRPPSAANTRRQRTIFLRRPFPLLCPQAASGNPVTTNCKPELFDGESTPCPAGDGAAPNPAPASTAISAALSEPTISLSADTTPTKASDGVSAFFSESTAWRSASTPGWAEDVQNVFFSSVLCFHTTSCFPICMSNDSFLSSVGMVPSPKHGKNI</sequence>
<dbReference type="Pfam" id="PF00069">
    <property type="entry name" value="Pkinase"/>
    <property type="match status" value="1"/>
</dbReference>
<gene>
    <name evidence="7" type="ORF">BLNAU_17174</name>
</gene>
<feature type="compositionally biased region" description="Low complexity" evidence="5">
    <location>
        <begin position="363"/>
        <end position="372"/>
    </location>
</feature>
<dbReference type="Proteomes" id="UP001281761">
    <property type="component" value="Unassembled WGS sequence"/>
</dbReference>
<feature type="compositionally biased region" description="Basic and acidic residues" evidence="5">
    <location>
        <begin position="33"/>
        <end position="55"/>
    </location>
</feature>
<dbReference type="InterPro" id="IPR045269">
    <property type="entry name" value="Atg1-like"/>
</dbReference>
<organism evidence="7 8">
    <name type="scientific">Blattamonas nauphoetae</name>
    <dbReference type="NCBI Taxonomy" id="2049346"/>
    <lineage>
        <taxon>Eukaryota</taxon>
        <taxon>Metamonada</taxon>
        <taxon>Preaxostyla</taxon>
        <taxon>Oxymonadida</taxon>
        <taxon>Blattamonas</taxon>
    </lineage>
</organism>
<accession>A0ABQ9X7T9</accession>
<name>A0ABQ9X7T9_9EUKA</name>
<proteinExistence type="predicted"/>
<dbReference type="Gene3D" id="1.10.510.10">
    <property type="entry name" value="Transferase(Phosphotransferase) domain 1"/>
    <property type="match status" value="1"/>
</dbReference>
<feature type="region of interest" description="Disordered" evidence="5">
    <location>
        <begin position="350"/>
        <end position="377"/>
    </location>
</feature>
<keyword evidence="3" id="KW-0418">Kinase</keyword>
<evidence type="ECO:0000313" key="7">
    <source>
        <dbReference type="EMBL" id="KAK2947947.1"/>
    </source>
</evidence>
<dbReference type="PANTHER" id="PTHR24348:SF22">
    <property type="entry name" value="NON-SPECIFIC SERINE_THREONINE PROTEIN KINASE"/>
    <property type="match status" value="1"/>
</dbReference>
<evidence type="ECO:0000256" key="4">
    <source>
        <dbReference type="ARBA" id="ARBA00022840"/>
    </source>
</evidence>
<evidence type="ECO:0000259" key="6">
    <source>
        <dbReference type="PROSITE" id="PS50011"/>
    </source>
</evidence>
<evidence type="ECO:0000313" key="8">
    <source>
        <dbReference type="Proteomes" id="UP001281761"/>
    </source>
</evidence>
<keyword evidence="4" id="KW-0067">ATP-binding</keyword>
<evidence type="ECO:0000256" key="5">
    <source>
        <dbReference type="SAM" id="MobiDB-lite"/>
    </source>
</evidence>
<dbReference type="PANTHER" id="PTHR24348">
    <property type="entry name" value="SERINE/THREONINE-PROTEIN KINASE UNC-51-RELATED"/>
    <property type="match status" value="1"/>
</dbReference>
<protein>
    <recommendedName>
        <fullName evidence="6">Protein kinase domain-containing protein</fullName>
    </recommendedName>
</protein>
<evidence type="ECO:0000256" key="3">
    <source>
        <dbReference type="ARBA" id="ARBA00022777"/>
    </source>
</evidence>
<evidence type="ECO:0000256" key="2">
    <source>
        <dbReference type="ARBA" id="ARBA00022741"/>
    </source>
</evidence>
<keyword evidence="8" id="KW-1185">Reference proteome</keyword>
<keyword evidence="1" id="KW-0808">Transferase</keyword>
<dbReference type="InterPro" id="IPR011009">
    <property type="entry name" value="Kinase-like_dom_sf"/>
</dbReference>
<reference evidence="7 8" key="1">
    <citation type="journal article" date="2022" name="bioRxiv">
        <title>Genomics of Preaxostyla Flagellates Illuminates Evolutionary Transitions and the Path Towards Mitochondrial Loss.</title>
        <authorList>
            <person name="Novak L.V.F."/>
            <person name="Treitli S.C."/>
            <person name="Pyrih J."/>
            <person name="Halakuc P."/>
            <person name="Pipaliya S.V."/>
            <person name="Vacek V."/>
            <person name="Brzon O."/>
            <person name="Soukal P."/>
            <person name="Eme L."/>
            <person name="Dacks J.B."/>
            <person name="Karnkowska A."/>
            <person name="Elias M."/>
            <person name="Hampl V."/>
        </authorList>
    </citation>
    <scope>NUCLEOTIDE SEQUENCE [LARGE SCALE GENOMIC DNA]</scope>
    <source>
        <strain evidence="7">NAU3</strain>
        <tissue evidence="7">Gut</tissue>
    </source>
</reference>
<feature type="region of interest" description="Disordered" evidence="5">
    <location>
        <begin position="29"/>
        <end position="55"/>
    </location>
</feature>
<dbReference type="PROSITE" id="PS50011">
    <property type="entry name" value="PROTEIN_KINASE_DOM"/>
    <property type="match status" value="1"/>
</dbReference>
<keyword evidence="2" id="KW-0547">Nucleotide-binding</keyword>
<dbReference type="EMBL" id="JARBJD010000188">
    <property type="protein sequence ID" value="KAK2947947.1"/>
    <property type="molecule type" value="Genomic_DNA"/>
</dbReference>
<evidence type="ECO:0000256" key="1">
    <source>
        <dbReference type="ARBA" id="ARBA00022679"/>
    </source>
</evidence>
<comment type="caution">
    <text evidence="7">The sequence shown here is derived from an EMBL/GenBank/DDBJ whole genome shotgun (WGS) entry which is preliminary data.</text>
</comment>
<feature type="domain" description="Protein kinase" evidence="6">
    <location>
        <begin position="1"/>
        <end position="179"/>
    </location>
</feature>
<dbReference type="SUPFAM" id="SSF56112">
    <property type="entry name" value="Protein kinase-like (PK-like)"/>
    <property type="match status" value="1"/>
</dbReference>
<dbReference type="InterPro" id="IPR000719">
    <property type="entry name" value="Prot_kinase_dom"/>
</dbReference>